<dbReference type="Pfam" id="PF15390">
    <property type="entry name" value="WDCP"/>
    <property type="match status" value="1"/>
</dbReference>
<evidence type="ECO:0000256" key="4">
    <source>
        <dbReference type="ARBA" id="ARBA00023054"/>
    </source>
</evidence>
<dbReference type="PANTHER" id="PTHR14897:SF10">
    <property type="entry name" value="WD REPEAT AND COILED-COIL-CONTAINING PROTEIN"/>
    <property type="match status" value="1"/>
</dbReference>
<evidence type="ECO:0000256" key="2">
    <source>
        <dbReference type="ARBA" id="ARBA00022574"/>
    </source>
</evidence>
<dbReference type="SUPFAM" id="SSF101908">
    <property type="entry name" value="Putative isomerase YbhE"/>
    <property type="match status" value="1"/>
</dbReference>
<protein>
    <recommendedName>
        <fullName evidence="1">WD repeat and coiled-coil-containing protein</fullName>
    </recommendedName>
</protein>
<keyword evidence="7" id="KW-1185">Reference proteome</keyword>
<proteinExistence type="predicted"/>
<accession>A0A7K6FBM8</accession>
<dbReference type="GO" id="GO:0019900">
    <property type="term" value="F:kinase binding"/>
    <property type="evidence" value="ECO:0007669"/>
    <property type="project" value="TreeGrafter"/>
</dbReference>
<dbReference type="AlphaFoldDB" id="A0A7K6FBM8"/>
<evidence type="ECO:0000256" key="5">
    <source>
        <dbReference type="SAM" id="MobiDB-lite"/>
    </source>
</evidence>
<feature type="non-terminal residue" evidence="6">
    <location>
        <position position="744"/>
    </location>
</feature>
<organism evidence="6 7">
    <name type="scientific">Daphoenositta chrysoptera</name>
    <name type="common">varied sittella</name>
    <dbReference type="NCBI Taxonomy" id="254528"/>
    <lineage>
        <taxon>Eukaryota</taxon>
        <taxon>Metazoa</taxon>
        <taxon>Chordata</taxon>
        <taxon>Craniata</taxon>
        <taxon>Vertebrata</taxon>
        <taxon>Euteleostomi</taxon>
        <taxon>Archelosauria</taxon>
        <taxon>Archosauria</taxon>
        <taxon>Dinosauria</taxon>
        <taxon>Saurischia</taxon>
        <taxon>Theropoda</taxon>
        <taxon>Coelurosauria</taxon>
        <taxon>Aves</taxon>
        <taxon>Neognathae</taxon>
        <taxon>Neoaves</taxon>
        <taxon>Telluraves</taxon>
        <taxon>Australaves</taxon>
        <taxon>Passeriformes</taxon>
        <taxon>Corvoidea</taxon>
        <taxon>Pachycephalidae</taxon>
        <taxon>Daphoenositta</taxon>
    </lineage>
</organism>
<reference evidence="6 7" key="1">
    <citation type="submission" date="2019-09" db="EMBL/GenBank/DDBJ databases">
        <title>Bird 10,000 Genomes (B10K) Project - Family phase.</title>
        <authorList>
            <person name="Zhang G."/>
        </authorList>
    </citation>
    <scope>NUCLEOTIDE SEQUENCE [LARGE SCALE GENOMIC DNA]</scope>
    <source>
        <strain evidence="6">B10K-DU-029-47</strain>
        <tissue evidence="6">Heart</tissue>
    </source>
</reference>
<evidence type="ECO:0000256" key="1">
    <source>
        <dbReference type="ARBA" id="ARBA00015683"/>
    </source>
</evidence>
<comment type="caution">
    <text evidence="6">The sequence shown here is derived from an EMBL/GenBank/DDBJ whole genome shotgun (WGS) entry which is preliminary data.</text>
</comment>
<feature type="region of interest" description="Disordered" evidence="5">
    <location>
        <begin position="531"/>
        <end position="551"/>
    </location>
</feature>
<name>A0A7K6FBM8_9CORV</name>
<evidence type="ECO:0000313" key="6">
    <source>
        <dbReference type="EMBL" id="NWV48426.1"/>
    </source>
</evidence>
<keyword evidence="4" id="KW-0175">Coiled coil</keyword>
<evidence type="ECO:0000256" key="3">
    <source>
        <dbReference type="ARBA" id="ARBA00022737"/>
    </source>
</evidence>
<dbReference type="EMBL" id="VZRO01002505">
    <property type="protein sequence ID" value="NWV48426.1"/>
    <property type="molecule type" value="Genomic_DNA"/>
</dbReference>
<dbReference type="PANTHER" id="PTHR14897">
    <property type="entry name" value="WD REPEAT AND COILED-COIL-CONTAINING PROTEIN"/>
    <property type="match status" value="1"/>
</dbReference>
<dbReference type="InterPro" id="IPR028041">
    <property type="entry name" value="WDCP"/>
</dbReference>
<keyword evidence="3" id="KW-0677">Repeat</keyword>
<gene>
    <name evidence="6" type="primary">Wdcp_0</name>
    <name evidence="6" type="ORF">DAPCHR_R12597</name>
</gene>
<sequence>MELGKAKLLRTGLNALHQAVHPLHGLAWTDGKQVVLTALRLRGAEPAFGDSSVVGQFEHVHGLYWGPCPAEAPALLAVQHKKHVTVWQLCFSGADRSKLLVSQVCDISEPYPVLPQGCVWHPSKEVLAVLTTRDASVLPSVHLNSSRVSADIKGSGLIHCACWTKEGDRLVVGVGSALHSYIWDDAQKTLSACSFCPIFDVGGYICAVEATQNLQVAVATELPLDKICGLNAGVAFEVPASVETESFPSQSSLCGEEEYSLDGGKKSLDSEKPLSVVTSPVDLTHILSNKQGVDSSPLLHLRPKDYLTGSGQDSSHLILVTFERKVTSTKKVSIPGILVPDIMAFDSKTQTVCVASNTCNVILVYSLTSSNLPNIQQIQLEKSEKPKGLCFLTNKLLLILVGRQKFTDPAFLPSSRSDKYMIRLMLKELIFEMAPSKSVSADGSCSLNLSNVPHDPSRDVHPLSHGLLIPDRSALRSPTSRRKLIEEIKSPVYEQNLVLNISDLKDKKISMNFPPAVETLDAEPVNRSVALSNASNKPMSPKRQPEAASKIPNSYKNNLFSEKEASYFLKNVEKLSGNFTELQHHLCELTELLKSGKRNLPVYPSFQEPSFIKITCQKQLSKSDADESRAVLLCGGKLRLNIIQQLFNLSLVEMQHGSSWIILTADSEGFIPLTFTSTQEILIRDASAKGYSARSSKTLDIISSTQGCRSTSSESLDITSSLEVLRDCSSKTLDSSSPSEQPSN</sequence>
<keyword evidence="2" id="KW-0853">WD repeat</keyword>
<evidence type="ECO:0000313" key="7">
    <source>
        <dbReference type="Proteomes" id="UP000557315"/>
    </source>
</evidence>
<feature type="non-terminal residue" evidence="6">
    <location>
        <position position="1"/>
    </location>
</feature>
<dbReference type="Proteomes" id="UP000557315">
    <property type="component" value="Unassembled WGS sequence"/>
</dbReference>